<dbReference type="GO" id="GO:0006614">
    <property type="term" value="P:SRP-dependent cotranslational protein targeting to membrane"/>
    <property type="evidence" value="ECO:0007669"/>
    <property type="project" value="UniProtKB-UniRule"/>
</dbReference>
<dbReference type="PANTHER" id="PTHR12013">
    <property type="entry name" value="SIGNAL RECOGNITION PARTICLE 14 KD PROTEIN"/>
    <property type="match status" value="1"/>
</dbReference>
<comment type="subunit">
    <text evidence="9">Heterodimer with SRP9; binds RNA as heterodimer. Component of a signal recognition particle (SRP) complex that consists of a 7SL RNA molecule of 300 nucleotides and six protein subunits: SRP72, SRP68, SRP54, SRP19, SRP14 and SRP9.</text>
</comment>
<evidence type="ECO:0000256" key="2">
    <source>
        <dbReference type="ARBA" id="ARBA00010349"/>
    </source>
</evidence>
<name>A0A8J9ZQ04_BRALA</name>
<comment type="similarity">
    <text evidence="2 9">Belongs to the SRP14 family.</text>
</comment>
<evidence type="ECO:0000313" key="11">
    <source>
        <dbReference type="Proteomes" id="UP000838412"/>
    </source>
</evidence>
<evidence type="ECO:0000256" key="5">
    <source>
        <dbReference type="ARBA" id="ARBA00022884"/>
    </source>
</evidence>
<dbReference type="Pfam" id="PF02290">
    <property type="entry name" value="SRP14"/>
    <property type="match status" value="1"/>
</dbReference>
<dbReference type="AlphaFoldDB" id="A0A8J9ZQ04"/>
<dbReference type="Gene3D" id="3.30.720.10">
    <property type="entry name" value="Signal recognition particle alu RNA binding heterodimer, srp9/1"/>
    <property type="match status" value="1"/>
</dbReference>
<evidence type="ECO:0000256" key="9">
    <source>
        <dbReference type="RuleBase" id="RU368100"/>
    </source>
</evidence>
<dbReference type="GO" id="GO:0005786">
    <property type="term" value="C:signal recognition particle, endoplasmic reticulum targeting"/>
    <property type="evidence" value="ECO:0007669"/>
    <property type="project" value="UniProtKB-UniRule"/>
</dbReference>
<organism evidence="10 11">
    <name type="scientific">Branchiostoma lanceolatum</name>
    <name type="common">Common lancelet</name>
    <name type="synonym">Amphioxus lanceolatum</name>
    <dbReference type="NCBI Taxonomy" id="7740"/>
    <lineage>
        <taxon>Eukaryota</taxon>
        <taxon>Metazoa</taxon>
        <taxon>Chordata</taxon>
        <taxon>Cephalochordata</taxon>
        <taxon>Leptocardii</taxon>
        <taxon>Amphioxiformes</taxon>
        <taxon>Branchiostomatidae</taxon>
        <taxon>Branchiostoma</taxon>
    </lineage>
</organism>
<dbReference type="FunFam" id="3.30.720.10:FF:000003">
    <property type="entry name" value="Signal recognition particle 14"/>
    <property type="match status" value="1"/>
</dbReference>
<keyword evidence="7 9" id="KW-0687">Ribonucleoprotein</keyword>
<gene>
    <name evidence="10" type="primary">SRP14</name>
    <name evidence="10" type="ORF">BLAG_LOCUS16787</name>
</gene>
<dbReference type="OrthoDB" id="19209at2759"/>
<protein>
    <recommendedName>
        <fullName evidence="3 9">Signal recognition particle 14 kDa protein</fullName>
        <shortName evidence="9">SRP14</shortName>
    </recommendedName>
</protein>
<proteinExistence type="inferred from homology"/>
<evidence type="ECO:0000256" key="3">
    <source>
        <dbReference type="ARBA" id="ARBA00017926"/>
    </source>
</evidence>
<accession>A0A8J9ZQ04</accession>
<reference evidence="10" key="1">
    <citation type="submission" date="2022-01" db="EMBL/GenBank/DDBJ databases">
        <authorList>
            <person name="Braso-Vives M."/>
        </authorList>
    </citation>
    <scope>NUCLEOTIDE SEQUENCE</scope>
</reference>
<keyword evidence="5 9" id="KW-0694">RNA-binding</keyword>
<keyword evidence="11" id="KW-1185">Reference proteome</keyword>
<comment type="subcellular location">
    <subcellularLocation>
        <location evidence="1 9">Cytoplasm</location>
    </subcellularLocation>
</comment>
<evidence type="ECO:0000256" key="6">
    <source>
        <dbReference type="ARBA" id="ARBA00023135"/>
    </source>
</evidence>
<comment type="function">
    <text evidence="8 9">Component of the signal recognition particle (SRP) complex, a ribonucleoprotein complex that mediates the cotranslational targeting of secretory and membrane proteins to the endoplasmic reticulum (ER). SRP9 together with SRP14 and the Alu portion of the SRP RNA, constitutes the elongation arrest domain of SRP. The complex of SRP9 and SRP14 is required for SRP RNA binding.</text>
</comment>
<evidence type="ECO:0000256" key="7">
    <source>
        <dbReference type="ARBA" id="ARBA00023274"/>
    </source>
</evidence>
<evidence type="ECO:0000313" key="10">
    <source>
        <dbReference type="EMBL" id="CAH1261332.1"/>
    </source>
</evidence>
<evidence type="ECO:0000256" key="8">
    <source>
        <dbReference type="ARBA" id="ARBA00045462"/>
    </source>
</evidence>
<evidence type="ECO:0000256" key="4">
    <source>
        <dbReference type="ARBA" id="ARBA00022490"/>
    </source>
</evidence>
<sequence>MVHLENEAFLSELTRLFQKSRTAGAVYITMKQYNGQVKPESTKPKPKTEVVTEPVEHMCLIRATRGNKKIDTVIKAKDINKFQMAYSNIIKANMDGLKKRDRKAKSKKAKATQ</sequence>
<dbReference type="InterPro" id="IPR003210">
    <property type="entry name" value="Signal_recog_particle_SRP14"/>
</dbReference>
<dbReference type="Proteomes" id="UP000838412">
    <property type="component" value="Chromosome 4"/>
</dbReference>
<dbReference type="GO" id="GO:0030942">
    <property type="term" value="F:endoplasmic reticulum signal peptide binding"/>
    <property type="evidence" value="ECO:0007669"/>
    <property type="project" value="UniProtKB-UniRule"/>
</dbReference>
<evidence type="ECO:0000256" key="1">
    <source>
        <dbReference type="ARBA" id="ARBA00004496"/>
    </source>
</evidence>
<keyword evidence="4 9" id="KW-0963">Cytoplasm</keyword>
<dbReference type="SUPFAM" id="SSF54762">
    <property type="entry name" value="Signal recognition particle alu RNA binding heterodimer, SRP9/14"/>
    <property type="match status" value="1"/>
</dbReference>
<dbReference type="EMBL" id="OV696689">
    <property type="protein sequence ID" value="CAH1261332.1"/>
    <property type="molecule type" value="Genomic_DNA"/>
</dbReference>
<keyword evidence="6 9" id="KW-0733">Signal recognition particle</keyword>
<dbReference type="GO" id="GO:0008312">
    <property type="term" value="F:7S RNA binding"/>
    <property type="evidence" value="ECO:0007669"/>
    <property type="project" value="UniProtKB-UniRule"/>
</dbReference>
<dbReference type="InterPro" id="IPR009018">
    <property type="entry name" value="Signal_recog_particle_SRP9/14"/>
</dbReference>